<feature type="compositionally biased region" description="Low complexity" evidence="1">
    <location>
        <begin position="484"/>
        <end position="493"/>
    </location>
</feature>
<dbReference type="GeneID" id="117642743"/>
<feature type="compositionally biased region" description="Acidic residues" evidence="1">
    <location>
        <begin position="586"/>
        <end position="598"/>
    </location>
</feature>
<feature type="compositionally biased region" description="Polar residues" evidence="1">
    <location>
        <begin position="499"/>
        <end position="509"/>
    </location>
</feature>
<sequence>MNRPWEIMMNFQKNLKPGAAGGGGKTTTQVQLSAAAQRFLPSTTVMPSRTHKVRNIINESTRIIEESRLPELNNTTASFCQNCTCDNCSNASILNGTQLNNPNINTLYLAFENFLQAQKQQFVTMIQQIASLDSSASTDFFTSSRSCSQPALTECDSSEKTKSRVAVSSNAKSTERNGATTDTRLATSSSEIPTRALDRVDESELSDCTVTAAEEFIETKMNLEECIKDETLKNEDEKDSKNNPGNENQHLEGSCACDFDNYIDESFKPVRRSSILKMRDSFVLLENLDTVKEPLCDVMPLKPETTGSIDRTILVEKSNFTAPSNSKNKMKLFVPPVDATCTRSGRALKKPQPYWTAASRVGIKEEFSVDIKEEAIKPRRVGRNVSNKIKPKQNVQKKSKKTVTKSVLSKEDISCDVDSKSELPSTSSRTQKHNVVSSSSDALVPTGTGAKRGRKKKSATNSESTHATRDASKNISAKRRKIESQISESSSMYSDDKQISSSAAKPQNIRSKRNTRRGIQNENTAVGPGDIKDINQTAKVKNEILKSNRVNLRKPTRKGEDNALLQSQNSVRYPSLSGNLSSASEPEYECYLDDNLSD</sequence>
<evidence type="ECO:0000313" key="3">
    <source>
        <dbReference type="RefSeq" id="XP_034237128.1"/>
    </source>
</evidence>
<reference evidence="3" key="1">
    <citation type="submission" date="2025-08" db="UniProtKB">
        <authorList>
            <consortium name="RefSeq"/>
        </authorList>
    </citation>
    <scope>IDENTIFICATION</scope>
    <source>
        <tissue evidence="3">Total insect</tissue>
    </source>
</reference>
<feature type="region of interest" description="Disordered" evidence="1">
    <location>
        <begin position="163"/>
        <end position="198"/>
    </location>
</feature>
<dbReference type="OrthoDB" id="10682557at2759"/>
<feature type="compositionally biased region" description="Basic residues" evidence="1">
    <location>
        <begin position="389"/>
        <end position="403"/>
    </location>
</feature>
<feature type="compositionally biased region" description="Basic and acidic residues" evidence="1">
    <location>
        <begin position="408"/>
        <end position="421"/>
    </location>
</feature>
<gene>
    <name evidence="3" type="primary">LOC117642743</name>
</gene>
<dbReference type="InParanoid" id="A0A6P8YBW4"/>
<feature type="region of interest" description="Disordered" evidence="1">
    <location>
        <begin position="546"/>
        <end position="598"/>
    </location>
</feature>
<evidence type="ECO:0000313" key="2">
    <source>
        <dbReference type="Proteomes" id="UP000515158"/>
    </source>
</evidence>
<feature type="region of interest" description="Disordered" evidence="1">
    <location>
        <begin position="382"/>
        <end position="534"/>
    </location>
</feature>
<proteinExistence type="predicted"/>
<name>A0A6P8YBW4_THRPL</name>
<accession>A0A6P8YBW4</accession>
<protein>
    <submittedName>
        <fullName evidence="3">Serine-rich adhesin for platelets-like</fullName>
    </submittedName>
</protein>
<dbReference type="RefSeq" id="XP_034237128.1">
    <property type="nucleotide sequence ID" value="XM_034381237.1"/>
</dbReference>
<dbReference type="AlphaFoldDB" id="A0A6P8YBW4"/>
<dbReference type="KEGG" id="tpal:117642743"/>
<feature type="compositionally biased region" description="Polar residues" evidence="1">
    <location>
        <begin position="564"/>
        <end position="584"/>
    </location>
</feature>
<feature type="compositionally biased region" description="Polar residues" evidence="1">
    <location>
        <begin position="166"/>
        <end position="192"/>
    </location>
</feature>
<feature type="compositionally biased region" description="Polar residues" evidence="1">
    <location>
        <begin position="422"/>
        <end position="441"/>
    </location>
</feature>
<keyword evidence="2" id="KW-1185">Reference proteome</keyword>
<organism evidence="3">
    <name type="scientific">Thrips palmi</name>
    <name type="common">Melon thrips</name>
    <dbReference type="NCBI Taxonomy" id="161013"/>
    <lineage>
        <taxon>Eukaryota</taxon>
        <taxon>Metazoa</taxon>
        <taxon>Ecdysozoa</taxon>
        <taxon>Arthropoda</taxon>
        <taxon>Hexapoda</taxon>
        <taxon>Insecta</taxon>
        <taxon>Pterygota</taxon>
        <taxon>Neoptera</taxon>
        <taxon>Paraneoptera</taxon>
        <taxon>Thysanoptera</taxon>
        <taxon>Terebrantia</taxon>
        <taxon>Thripoidea</taxon>
        <taxon>Thripidae</taxon>
        <taxon>Thrips</taxon>
    </lineage>
</organism>
<dbReference type="Proteomes" id="UP000515158">
    <property type="component" value="Unplaced"/>
</dbReference>
<evidence type="ECO:0000256" key="1">
    <source>
        <dbReference type="SAM" id="MobiDB-lite"/>
    </source>
</evidence>